<keyword evidence="7 11" id="KW-0456">Lyase</keyword>
<dbReference type="CDD" id="cd00609">
    <property type="entry name" value="AAT_like"/>
    <property type="match status" value="1"/>
</dbReference>
<comment type="cofactor">
    <cofactor evidence="1">
        <name>pyridoxal 5'-phosphate</name>
        <dbReference type="ChEBI" id="CHEBI:597326"/>
    </cofactor>
</comment>
<dbReference type="InterPro" id="IPR004838">
    <property type="entry name" value="NHTrfase_class1_PyrdxlP-BS"/>
</dbReference>
<gene>
    <name evidence="11" type="ORF">GGC33_11655</name>
</gene>
<dbReference type="InterPro" id="IPR015422">
    <property type="entry name" value="PyrdxlP-dep_Trfase_small"/>
</dbReference>
<dbReference type="SUPFAM" id="SSF53383">
    <property type="entry name" value="PLP-dependent transferases"/>
    <property type="match status" value="1"/>
</dbReference>
<dbReference type="Gene3D" id="3.40.640.10">
    <property type="entry name" value="Type I PLP-dependent aspartate aminotransferase-like (Major domain)"/>
    <property type="match status" value="1"/>
</dbReference>
<evidence type="ECO:0000313" key="12">
    <source>
        <dbReference type="Proteomes" id="UP000437131"/>
    </source>
</evidence>
<evidence type="ECO:0000256" key="5">
    <source>
        <dbReference type="ARBA" id="ARBA00022573"/>
    </source>
</evidence>
<dbReference type="PANTHER" id="PTHR42885">
    <property type="entry name" value="HISTIDINOL-PHOSPHATE AMINOTRANSFERASE-RELATED"/>
    <property type="match status" value="1"/>
</dbReference>
<dbReference type="InterPro" id="IPR015424">
    <property type="entry name" value="PyrdxlP-dep_Trfase"/>
</dbReference>
<dbReference type="InterPro" id="IPR004839">
    <property type="entry name" value="Aminotransferase_I/II_large"/>
</dbReference>
<dbReference type="PANTHER" id="PTHR42885:SF1">
    <property type="entry name" value="THREONINE-PHOSPHATE DECARBOXYLASE"/>
    <property type="match status" value="1"/>
</dbReference>
<dbReference type="Gene3D" id="3.90.1150.10">
    <property type="entry name" value="Aspartate Aminotransferase, domain 1"/>
    <property type="match status" value="1"/>
</dbReference>
<dbReference type="UniPathway" id="UPA00148"/>
<evidence type="ECO:0000256" key="4">
    <source>
        <dbReference type="ARBA" id="ARBA00012285"/>
    </source>
</evidence>
<dbReference type="AlphaFoldDB" id="A0A844GSW4"/>
<evidence type="ECO:0000256" key="9">
    <source>
        <dbReference type="ARBA" id="ARBA00048531"/>
    </source>
</evidence>
<accession>A0A844GSW4</accession>
<evidence type="ECO:0000256" key="3">
    <source>
        <dbReference type="ARBA" id="ARBA00004953"/>
    </source>
</evidence>
<dbReference type="Proteomes" id="UP000437131">
    <property type="component" value="Unassembled WGS sequence"/>
</dbReference>
<keyword evidence="6" id="KW-0663">Pyridoxal phosphate</keyword>
<evidence type="ECO:0000256" key="8">
    <source>
        <dbReference type="ARBA" id="ARBA00029996"/>
    </source>
</evidence>
<evidence type="ECO:0000313" key="11">
    <source>
        <dbReference type="EMBL" id="MTF39577.1"/>
    </source>
</evidence>
<dbReference type="NCBIfam" id="TIGR01140">
    <property type="entry name" value="L_thr_O3P_dcar"/>
    <property type="match status" value="1"/>
</dbReference>
<evidence type="ECO:0000256" key="1">
    <source>
        <dbReference type="ARBA" id="ARBA00001933"/>
    </source>
</evidence>
<dbReference type="PROSITE" id="PS00105">
    <property type="entry name" value="AA_TRANSFER_CLASS_1"/>
    <property type="match status" value="1"/>
</dbReference>
<keyword evidence="5" id="KW-0169">Cobalamin biosynthesis</keyword>
<evidence type="ECO:0000259" key="10">
    <source>
        <dbReference type="Pfam" id="PF00155"/>
    </source>
</evidence>
<feature type="domain" description="Aminotransferase class I/classII large" evidence="10">
    <location>
        <begin position="24"/>
        <end position="343"/>
    </location>
</feature>
<sequence>MKRPIHGGNLDWAMSLMNHETATQVVDFSASINPLGPPQSAIASLKAGIVELNHYPNPDYPQFRLGVANHHHLDEKYILPSNGAAELLTWIAWECHELEGVLLPSPCFADYKRALKTFGVKYQFYPLDDLEKGINSPQSSRLAILINNPHNPTGKLWTRLSLQPYLEKFALVIVDEAFMDFLPPQNQESLIDFIKDYDNLVILRSLTKFYSLPGLRIGYGISNPQTIAKWQKWRDPWSVNSLAEIAAVACLQDKAFQEKTWQWLPPTRESLKQGLDNIEFLQVLPSQSNFLLVKTQIPSTQLQLRLLRQKQILIRDCVSFPELGEKYFRVAVKTHIDNQKLLDELNKLSEAIVKNQEWLS</sequence>
<evidence type="ECO:0000256" key="6">
    <source>
        <dbReference type="ARBA" id="ARBA00022898"/>
    </source>
</evidence>
<dbReference type="GO" id="GO:0009236">
    <property type="term" value="P:cobalamin biosynthetic process"/>
    <property type="evidence" value="ECO:0007669"/>
    <property type="project" value="UniProtKB-UniPathway"/>
</dbReference>
<dbReference type="EMBL" id="WMIA01000014">
    <property type="protein sequence ID" value="MTF39577.1"/>
    <property type="molecule type" value="Genomic_DNA"/>
</dbReference>
<dbReference type="RefSeq" id="WP_155084113.1">
    <property type="nucleotide sequence ID" value="NZ_WMIA01000014.1"/>
</dbReference>
<comment type="function">
    <text evidence="2">Decarboxylates L-threonine-O-3-phosphate to yield (R)-1-amino-2-propanol O-2-phosphate, the precursor for the linkage between the nucleotide loop and the corrin ring in cobalamin.</text>
</comment>
<dbReference type="Pfam" id="PF00155">
    <property type="entry name" value="Aminotran_1_2"/>
    <property type="match status" value="1"/>
</dbReference>
<dbReference type="InterPro" id="IPR015421">
    <property type="entry name" value="PyrdxlP-dep_Trfase_major"/>
</dbReference>
<reference evidence="11 12" key="1">
    <citation type="submission" date="2019-11" db="EMBL/GenBank/DDBJ databases">
        <title>Isolation of a new High Light Tolerant Cyanobacteria.</title>
        <authorList>
            <person name="Dobson Z."/>
            <person name="Vaughn N."/>
            <person name="Vaughn M."/>
            <person name="Fromme P."/>
            <person name="Mazor Y."/>
        </authorList>
    </citation>
    <scope>NUCLEOTIDE SEQUENCE [LARGE SCALE GENOMIC DNA]</scope>
    <source>
        <strain evidence="11 12">0216</strain>
    </source>
</reference>
<comment type="pathway">
    <text evidence="3">Cofactor biosynthesis; adenosylcobalamin biosynthesis.</text>
</comment>
<dbReference type="EC" id="4.1.1.81" evidence="4"/>
<name>A0A844GSW4_9CHRO</name>
<comment type="caution">
    <text evidence="11">The sequence shown here is derived from an EMBL/GenBank/DDBJ whole genome shotgun (WGS) entry which is preliminary data.</text>
</comment>
<protein>
    <recommendedName>
        <fullName evidence="4">threonine-phosphate decarboxylase</fullName>
        <ecNumber evidence="4">4.1.1.81</ecNumber>
    </recommendedName>
    <alternativeName>
        <fullName evidence="8">L-threonine-O-3-phosphate decarboxylase</fullName>
    </alternativeName>
</protein>
<evidence type="ECO:0000256" key="2">
    <source>
        <dbReference type="ARBA" id="ARBA00003444"/>
    </source>
</evidence>
<comment type="catalytic activity">
    <reaction evidence="9">
        <text>O-phospho-L-threonine + H(+) = (R)-1-aminopropan-2-yl phosphate + CO2</text>
        <dbReference type="Rhea" id="RHEA:11492"/>
        <dbReference type="ChEBI" id="CHEBI:15378"/>
        <dbReference type="ChEBI" id="CHEBI:16526"/>
        <dbReference type="ChEBI" id="CHEBI:58563"/>
        <dbReference type="ChEBI" id="CHEBI:58675"/>
        <dbReference type="EC" id="4.1.1.81"/>
    </reaction>
</comment>
<evidence type="ECO:0000256" key="7">
    <source>
        <dbReference type="ARBA" id="ARBA00023239"/>
    </source>
</evidence>
<dbReference type="GO" id="GO:0048472">
    <property type="term" value="F:threonine-phosphate decarboxylase activity"/>
    <property type="evidence" value="ECO:0007669"/>
    <property type="project" value="UniProtKB-EC"/>
</dbReference>
<organism evidence="11 12">
    <name type="scientific">Cyanobacterium aponinum 0216</name>
    <dbReference type="NCBI Taxonomy" id="2676140"/>
    <lineage>
        <taxon>Bacteria</taxon>
        <taxon>Bacillati</taxon>
        <taxon>Cyanobacteriota</taxon>
        <taxon>Cyanophyceae</taxon>
        <taxon>Oscillatoriophycideae</taxon>
        <taxon>Chroococcales</taxon>
        <taxon>Geminocystaceae</taxon>
        <taxon>Cyanobacterium</taxon>
    </lineage>
</organism>
<dbReference type="GO" id="GO:0030170">
    <property type="term" value="F:pyridoxal phosphate binding"/>
    <property type="evidence" value="ECO:0007669"/>
    <property type="project" value="InterPro"/>
</dbReference>
<dbReference type="InterPro" id="IPR005860">
    <property type="entry name" value="CobD"/>
</dbReference>
<proteinExistence type="predicted"/>